<dbReference type="RefSeq" id="WP_139626831.1">
    <property type="nucleotide sequence ID" value="NZ_VDCI01000009.1"/>
</dbReference>
<comment type="caution">
    <text evidence="2">The sequence shown here is derived from an EMBL/GenBank/DDBJ whole genome shotgun (WGS) entry which is preliminary data.</text>
</comment>
<dbReference type="Pfam" id="PF17963">
    <property type="entry name" value="Big_9"/>
    <property type="match status" value="2"/>
</dbReference>
<feature type="region of interest" description="Disordered" evidence="1">
    <location>
        <begin position="1806"/>
        <end position="1830"/>
    </location>
</feature>
<organism evidence="2 3">
    <name type="scientific">Prosthecochloris vibrioformis</name>
    <name type="common">Chlorobium vibrioforme</name>
    <dbReference type="NCBI Taxonomy" id="1098"/>
    <lineage>
        <taxon>Bacteria</taxon>
        <taxon>Pseudomonadati</taxon>
        <taxon>Chlorobiota</taxon>
        <taxon>Chlorobiia</taxon>
        <taxon>Chlorobiales</taxon>
        <taxon>Chlorobiaceae</taxon>
        <taxon>Prosthecochloris</taxon>
    </lineage>
</organism>
<sequence length="3237" mass="342902">MSLHELSPVAIVATVTGNAWARSQDGSMRLVKSGDLIYQGEVIVTTQGGRVLLELPDGSLYPVQGDLLAELQQPESDNREPYNAATGSEAGADDGQEQENTPAGVGATEEIGGAASVQSASGLGGYSDEPSGYLRLQYAQDIEQVHLVEGVDSFAPVPVLLVSIVGGYSDGTGARSGGYDEFLDGRATYNPRLIEGTDLFGAESDAFASELRTFAGSGMDEYVNRLPEPLPDVAEVVEGGNTVSGNVLANDADGNGRSTVISVTYVPEGGGDPVTEEVPAGGSAFVNSIYGELTIYSDGRWEYTSDPYEGHNPPPSDENLQDLFTYTVKDVDGDRASSTLTIDVLDTEPSIDDDRVPKVDDVDNPAVVDEDDLDPDGTDLNSDGKQPSYSGDLGVEKAADPIDTVFIEQIAPSGLASEGKDVSYYISEDGHTLYAYTGDNANPETSPTEEQLVFRVEISNPESSSAEYTFTLLEQIDHEDNDGENFIDLTFDYKVVDKATNDPQGELEGDTAENSFTVRVVDDVPELSRDGNDVPLKVSGEVHEDALTKVGNEDLSEGNEEAGETQVKYIASSGLTGGTASALSVLVGADAPVTFQFDPTLDSDGIKAIIGSLESKDTVLEYAVTIGSDSNGEYQELAATADDNADGTADRTVFTLRVYADGQWSFDLNDQLDHVDESGDAGTLLVGAGSAIDFTDLLDIRDFDQDPVHIPTADEDKTLFSITVENDVPELSRDTDGEPLSVSGQVHEDALTTVGGADESEGNEEGVGQVKYIASSGLTGGTASALSVLVGADAPVTFQFDPTLDSDGIKAIIGSLESKDTVLEYAVTIGSDSNGEYQELAATADDNADGTADRTVFTLRVYADGEWSFDLNDQLDHADALGDDGETLVGAGDSLDFTDLLDIRDYDKDPVNIPQADEDATLFEVVVENDVPVAHDVPFLQGPLYNTATYYVVEGGTSVSGNVMEASPSTYTNSWNADEVGADAQISLTGLEYYDWSTNSWEPVPGNGKAMYGTISMTENGDFTYVPDPYSNHPAPDHLMDKFRYTIEDADGDQDQAEFGVVVEDTEVTVTTAPIAGIDEASLSSGSDPSPVQPVAVTGIIEVEHQDPVDVKSFEFDPSTTIIKGSETFDDLTSGGERIYYALSEDETYITAYTYGGTGEPPADYVPLVSDYVFTLEIDTTVSGDPGYEFTLYKPLDHTDDISVDDPIEGRQIVLPFEFQIFEPDDHDKAQSVLNIKVLDDASAASKDVEVLEDQSITFTTNADGSPSNITITTDPSYGNYVVNADGTITYNPSEHFSGQDLLKYTYTNDNGTVSTEKTVSITVKPVADAPDVMDDKWITTTEDTPVALGLTAPVVTDDTDTYGAGVTGDDPERLGLITVSGIPEGAKVFKADGTLIFTGTSIDDDFTVQLNETGTDGQSIHINGVSGEVELSIAEFNDLRILPPADDATDFTVTMSVTEYEVDALGNPVNAPTDTNGETAETEVTVKVSAVTDRVDLKWIDGADASPYDQADPADDDTFGAVPNSTDEIKDTEEDGTLNKYIDEGDTLNLSQLLEFNANDPRVDHTDLTTIGQNGDDDDGSEDRWLVLDDLPAGFVVQVDGVNHLPESDGTYIIPLVNNDNDLPSIIISPPSDFSGEVTDYSIALYTKDADTTVTTVEKSDEVSLNLYIMPQAGDVSAPDVSTSEDTPVEFLENLVVTDTSDGVGNGGLESITSITVSNVPAGWVIRDGSGNAVSSYGVGNYSISTSTYVQYTITPPAHSSADGTVTVSVTTEDKSNVDGPPNPDTDTKTTDLDIAIKVTPFAERIGTDSDGNGTADLQMNPSHTYTQKGNEDEWFDLSEVGGFQLQDGWINAGTSSNEDSDEKTYALLTPDSSGSPLIGAQFSLDGSAVYATYSGSPVQVPVDDLDELQFRPPANYAADDIQIKVEAKTVDTDPDDNSTNTQISGKVYLTLNVGPAADQVTLQANTPGGYEDEAIPLYIRPSSSDKDGSETYTITIADIPVGAKIEYGDASSSLYQTFTASTATTELSISEFDHTKDLTITPPPNSNADFVLQVSGKSVDTVGTTIVESGLSDPLPLEVSVRGVADVTDDAVTTAVYTEAEVDGTMSNQIPLLQSIKGPWESSALTDTDGSETMSVMLTNLSSDFDLNGSGLVFLGGTGADRQWIVSRADLADVVVVTPEHFSGTITLNATLMTTENDGHTLSAADGFTDNPVTTDLTVEVTPSPEATLATGTSASEDTLTKLDMSLVGPDSSESLTSVKIKIADVDNNDFTLYWRDSTATTLEAAANDSFITEVSVSGNYYEITGAAAVGNIYVLGAADSHGGPYDVEVKYTVTDTTDDATLTDETSEKTATHSVTVTAVTDDIAETLGSISASNLNASINDSRINLSGNTVLTIPVTVSQQDQDEAGDVGMNGVDEDGSETLLRFEITNIPEGVSVDGATYSGDVYNPATGEYENSGRWIIEVDESFSSPYIKKDIVLKVYGSWDELRGLSDQVVTIRAYSADDGDGETFAAQTVTLNVTDGDVSSFAGVPESYPTITTWNSNSTFVPVEDTATPLNEMIDSSVELNGSGNFTVTISGLPAGSSVNGVGVYSDLVKSFTYTDETVWTISGLGGTSELKDLLANVTITPPPDYNSNNSGESGADDDLDFDLTLTTYGGSSQENAVVEVSTDVVPDSDTTSVVISASDVGEEVQATTITVELKNDADDQHTILQDGKLYIQLDESGMTVAGGSLALVSGGTNMAPVTNPTGLPTGTYYEISGVTYGSDVQLAYTSANDDASGSIGVTGYVLTREANEPSDEINIRLRSGTGTFTVTQFVDGYDFTVNDSAGDEFNGGTASSSYRIELNVVIDNGLLDDDGSETVVSAIITGVPNGFLVYAGANDASATMVLNGGDDGSSTNSNRWILPLDSDGTLPNYIGIQPPEDVSGSFDLSLDIVVQESDGSQKAQSDTFTLTVDPVAYAIESSYFNPTDTFGDEGDMVPINLNVSLEDTVDYYPLHPGVDDLETVTLTFSGIGPYASFYDAHGSYIDSVSYDDGTDTYTVSGIPADQVNAISFVQAAFDGEVNVTAYTVDGTVDGTDTSEDEKVRDQFTATVNEVLPTIGDDVLLYDGIADADGSRNYDALEGNDTLLMRNNEDLDFNGSPDISNMEVLDMSNDTANVISNLSPEDVLDITDGANELFIDADSSDEVSGSDWSRAETMDKTIETTSYEAYTGMVSTETVTLYVDNEASISL</sequence>
<proteinExistence type="predicted"/>
<dbReference type="Gene3D" id="2.60.40.2810">
    <property type="match status" value="1"/>
</dbReference>
<reference evidence="2 3" key="1">
    <citation type="submission" date="2019-05" db="EMBL/GenBank/DDBJ databases">
        <title>Draft Whole-Genome sequence of the green sulfur bacterium Prosthecochloris vibrioformis DSM 260.</title>
        <authorList>
            <person name="Meyer T.E."/>
            <person name="Kyndt J.A."/>
        </authorList>
    </citation>
    <scope>NUCLEOTIDE SEQUENCE [LARGE SCALE GENOMIC DNA]</scope>
    <source>
        <strain evidence="2 3">DSM 260</strain>
    </source>
</reference>
<keyword evidence="3" id="KW-1185">Reference proteome</keyword>
<feature type="compositionally biased region" description="Basic and acidic residues" evidence="1">
    <location>
        <begin position="352"/>
        <end position="361"/>
    </location>
</feature>
<protein>
    <recommendedName>
        <fullName evidence="4">Retention module-containing protein</fullName>
    </recommendedName>
</protein>
<evidence type="ECO:0000256" key="1">
    <source>
        <dbReference type="SAM" id="MobiDB-lite"/>
    </source>
</evidence>
<evidence type="ECO:0000313" key="2">
    <source>
        <dbReference type="EMBL" id="TNJ36035.1"/>
    </source>
</evidence>
<feature type="compositionally biased region" description="Acidic residues" evidence="1">
    <location>
        <begin position="368"/>
        <end position="377"/>
    </location>
</feature>
<evidence type="ECO:0000313" key="3">
    <source>
        <dbReference type="Proteomes" id="UP000309544"/>
    </source>
</evidence>
<feature type="compositionally biased region" description="Polar residues" evidence="1">
    <location>
        <begin position="1811"/>
        <end position="1830"/>
    </location>
</feature>
<dbReference type="EMBL" id="VDCI01000009">
    <property type="protein sequence ID" value="TNJ36035.1"/>
    <property type="molecule type" value="Genomic_DNA"/>
</dbReference>
<gene>
    <name evidence="2" type="ORF">FGF68_09325</name>
</gene>
<dbReference type="Proteomes" id="UP000309544">
    <property type="component" value="Unassembled WGS sequence"/>
</dbReference>
<name>A0A5C4RYD5_PROVB</name>
<evidence type="ECO:0008006" key="4">
    <source>
        <dbReference type="Google" id="ProtNLM"/>
    </source>
</evidence>
<feature type="region of interest" description="Disordered" evidence="1">
    <location>
        <begin position="349"/>
        <end position="392"/>
    </location>
</feature>
<accession>A0A5C4RYD5</accession>
<feature type="region of interest" description="Disordered" evidence="1">
    <location>
        <begin position="73"/>
        <end position="106"/>
    </location>
</feature>
<feature type="region of interest" description="Disordered" evidence="1">
    <location>
        <begin position="1773"/>
        <end position="1792"/>
    </location>
</feature>